<dbReference type="InterPro" id="IPR001594">
    <property type="entry name" value="Palmitoyltrfase_DHHC"/>
</dbReference>
<feature type="transmembrane region" description="Helical" evidence="12">
    <location>
        <begin position="233"/>
        <end position="250"/>
    </location>
</feature>
<dbReference type="PANTHER" id="PTHR22883:SF489">
    <property type="entry name" value="PALMITOYLTRANSFERASE SWF1"/>
    <property type="match status" value="1"/>
</dbReference>
<dbReference type="GO" id="GO:0005794">
    <property type="term" value="C:Golgi apparatus"/>
    <property type="evidence" value="ECO:0007669"/>
    <property type="project" value="TreeGrafter"/>
</dbReference>
<protein>
    <recommendedName>
        <fullName evidence="12">Palmitoyltransferase</fullName>
        <ecNumber evidence="12">2.3.1.225</ecNumber>
    </recommendedName>
</protein>
<keyword evidence="6 12" id="KW-0472">Membrane</keyword>
<keyword evidence="7" id="KW-0564">Palmitate</keyword>
<dbReference type="EMBL" id="KV454434">
    <property type="protein sequence ID" value="ODQ78686.1"/>
    <property type="molecule type" value="Genomic_DNA"/>
</dbReference>
<evidence type="ECO:0000256" key="10">
    <source>
        <dbReference type="ARBA" id="ARBA00038463"/>
    </source>
</evidence>
<dbReference type="GO" id="GO:0005789">
    <property type="term" value="C:endoplasmic reticulum membrane"/>
    <property type="evidence" value="ECO:0007669"/>
    <property type="project" value="UniProtKB-SubCell"/>
</dbReference>
<feature type="transmembrane region" description="Helical" evidence="12">
    <location>
        <begin position="46"/>
        <end position="64"/>
    </location>
</feature>
<comment type="domain">
    <text evidence="12">The DHHC domain is required for palmitoyltransferase activity.</text>
</comment>
<dbReference type="PROSITE" id="PS50216">
    <property type="entry name" value="DHHC"/>
    <property type="match status" value="1"/>
</dbReference>
<feature type="domain" description="Palmitoyltransferase DHHC" evidence="13">
    <location>
        <begin position="126"/>
        <end position="269"/>
    </location>
</feature>
<evidence type="ECO:0000259" key="13">
    <source>
        <dbReference type="Pfam" id="PF01529"/>
    </source>
</evidence>
<dbReference type="GO" id="GO:0006612">
    <property type="term" value="P:protein targeting to membrane"/>
    <property type="evidence" value="ECO:0007669"/>
    <property type="project" value="TreeGrafter"/>
</dbReference>
<dbReference type="EC" id="2.3.1.225" evidence="12"/>
<dbReference type="InterPro" id="IPR039859">
    <property type="entry name" value="PFA4/ZDH16/20/ERF2-like"/>
</dbReference>
<organism evidence="14 15">
    <name type="scientific">Babjeviella inositovora NRRL Y-12698</name>
    <dbReference type="NCBI Taxonomy" id="984486"/>
    <lineage>
        <taxon>Eukaryota</taxon>
        <taxon>Fungi</taxon>
        <taxon>Dikarya</taxon>
        <taxon>Ascomycota</taxon>
        <taxon>Saccharomycotina</taxon>
        <taxon>Pichiomycetes</taxon>
        <taxon>Serinales incertae sedis</taxon>
        <taxon>Babjeviella</taxon>
    </lineage>
</organism>
<dbReference type="GO" id="GO:0019706">
    <property type="term" value="F:protein-cysteine S-palmitoyltransferase activity"/>
    <property type="evidence" value="ECO:0007669"/>
    <property type="project" value="UniProtKB-EC"/>
</dbReference>
<evidence type="ECO:0000256" key="7">
    <source>
        <dbReference type="ARBA" id="ARBA00023139"/>
    </source>
</evidence>
<dbReference type="PANTHER" id="PTHR22883">
    <property type="entry name" value="ZINC FINGER DHHC DOMAIN CONTAINING PROTEIN"/>
    <property type="match status" value="1"/>
</dbReference>
<dbReference type="Pfam" id="PF01529">
    <property type="entry name" value="DHHC"/>
    <property type="match status" value="1"/>
</dbReference>
<comment type="catalytic activity">
    <reaction evidence="11 12">
        <text>L-cysteinyl-[protein] + hexadecanoyl-CoA = S-hexadecanoyl-L-cysteinyl-[protein] + CoA</text>
        <dbReference type="Rhea" id="RHEA:36683"/>
        <dbReference type="Rhea" id="RHEA-COMP:10131"/>
        <dbReference type="Rhea" id="RHEA-COMP:11032"/>
        <dbReference type="ChEBI" id="CHEBI:29950"/>
        <dbReference type="ChEBI" id="CHEBI:57287"/>
        <dbReference type="ChEBI" id="CHEBI:57379"/>
        <dbReference type="ChEBI" id="CHEBI:74151"/>
        <dbReference type="EC" id="2.3.1.225"/>
    </reaction>
</comment>
<dbReference type="GeneID" id="30147182"/>
<evidence type="ECO:0000256" key="2">
    <source>
        <dbReference type="ARBA" id="ARBA00022679"/>
    </source>
</evidence>
<dbReference type="RefSeq" id="XP_018984014.1">
    <property type="nucleotide sequence ID" value="XM_019129329.1"/>
</dbReference>
<evidence type="ECO:0000256" key="5">
    <source>
        <dbReference type="ARBA" id="ARBA00022989"/>
    </source>
</evidence>
<keyword evidence="3 12" id="KW-0812">Transmembrane</keyword>
<keyword evidence="15" id="KW-1185">Reference proteome</keyword>
<dbReference type="Proteomes" id="UP000094336">
    <property type="component" value="Unassembled WGS sequence"/>
</dbReference>
<keyword evidence="5 12" id="KW-1133">Transmembrane helix</keyword>
<accession>A0A1E3QLW3</accession>
<evidence type="ECO:0000256" key="3">
    <source>
        <dbReference type="ARBA" id="ARBA00022692"/>
    </source>
</evidence>
<sequence>MNLMVKVYLVSGAGLLLFWLLFMLFFGNSRYRHIRTFYKYSLKLSLLIPFFYLAILTTSLTIFFRDTYPFLPADQWGIRWFLVWTIIVVNYAVTFAAVFVRPVRVTQGNVAAMHVKFPPNQLIFFPDAVCSTCMLAKPARSKHCSLCGGCFAFYDHHCIWLNNCVGLGNYKWFAGFLVSNILIMCYGMALTGKVILQQFPGLDFPELSRNAVFRFVQKSWLVMKSTPQNKNNGTLLLLCVLFAMVLFAFTGEHLRMVYVGATTNEQDKWGYIQYLIQLECLYRLETGTYLGERYFERIGPHDLGLLSLRSNEQVPGLHVSRLVKIDNITEVNNIYDDGFCRNFMKRME</sequence>
<dbReference type="OrthoDB" id="9909019at2759"/>
<comment type="similarity">
    <text evidence="10">Belongs to the DHHC palmitoyltransferase family. SWF1 subfamily.</text>
</comment>
<evidence type="ECO:0000256" key="1">
    <source>
        <dbReference type="ARBA" id="ARBA00004477"/>
    </source>
</evidence>
<evidence type="ECO:0000313" key="14">
    <source>
        <dbReference type="EMBL" id="ODQ78686.1"/>
    </source>
</evidence>
<evidence type="ECO:0000256" key="4">
    <source>
        <dbReference type="ARBA" id="ARBA00022824"/>
    </source>
</evidence>
<evidence type="ECO:0000256" key="11">
    <source>
        <dbReference type="ARBA" id="ARBA00048048"/>
    </source>
</evidence>
<dbReference type="STRING" id="984486.A0A1E3QLW3"/>
<evidence type="ECO:0000256" key="12">
    <source>
        <dbReference type="RuleBase" id="RU079119"/>
    </source>
</evidence>
<keyword evidence="9 12" id="KW-0012">Acyltransferase</keyword>
<reference evidence="15" key="1">
    <citation type="submission" date="2016-05" db="EMBL/GenBank/DDBJ databases">
        <title>Comparative genomics of biotechnologically important yeasts.</title>
        <authorList>
            <consortium name="DOE Joint Genome Institute"/>
            <person name="Riley R."/>
            <person name="Haridas S."/>
            <person name="Wolfe K.H."/>
            <person name="Lopes M.R."/>
            <person name="Hittinger C.T."/>
            <person name="Goker M."/>
            <person name="Salamov A."/>
            <person name="Wisecaver J."/>
            <person name="Long T.M."/>
            <person name="Aerts A.L."/>
            <person name="Barry K."/>
            <person name="Choi C."/>
            <person name="Clum A."/>
            <person name="Coughlan A.Y."/>
            <person name="Deshpande S."/>
            <person name="Douglass A.P."/>
            <person name="Hanson S.J."/>
            <person name="Klenk H.-P."/>
            <person name="Labutti K."/>
            <person name="Lapidus A."/>
            <person name="Lindquist E."/>
            <person name="Lipzen A."/>
            <person name="Meier-Kolthoff J.P."/>
            <person name="Ohm R.A."/>
            <person name="Otillar R.P."/>
            <person name="Pangilinan J."/>
            <person name="Peng Y."/>
            <person name="Rokas A."/>
            <person name="Rosa C.A."/>
            <person name="Scheuner C."/>
            <person name="Sibirny A.A."/>
            <person name="Slot J.C."/>
            <person name="Stielow J.B."/>
            <person name="Sun H."/>
            <person name="Kurtzman C.P."/>
            <person name="Blackwell M."/>
            <person name="Grigoriev I.V."/>
            <person name="Jeffries T.W."/>
        </authorList>
    </citation>
    <scope>NUCLEOTIDE SEQUENCE [LARGE SCALE GENOMIC DNA]</scope>
    <source>
        <strain evidence="15">NRRL Y-12698</strain>
    </source>
</reference>
<gene>
    <name evidence="14" type="ORF">BABINDRAFT_162389</name>
</gene>
<evidence type="ECO:0000256" key="8">
    <source>
        <dbReference type="ARBA" id="ARBA00023288"/>
    </source>
</evidence>
<evidence type="ECO:0000313" key="15">
    <source>
        <dbReference type="Proteomes" id="UP000094336"/>
    </source>
</evidence>
<proteinExistence type="inferred from homology"/>
<feature type="transmembrane region" description="Helical" evidence="12">
    <location>
        <begin position="172"/>
        <end position="196"/>
    </location>
</feature>
<dbReference type="AlphaFoldDB" id="A0A1E3QLW3"/>
<feature type="transmembrane region" description="Helical" evidence="12">
    <location>
        <begin position="6"/>
        <end position="26"/>
    </location>
</feature>
<keyword evidence="2 12" id="KW-0808">Transferase</keyword>
<name>A0A1E3QLW3_9ASCO</name>
<keyword evidence="8" id="KW-0449">Lipoprotein</keyword>
<keyword evidence="4" id="KW-0256">Endoplasmic reticulum</keyword>
<comment type="subcellular location">
    <subcellularLocation>
        <location evidence="1">Endoplasmic reticulum membrane</location>
        <topology evidence="1">Multi-pass membrane protein</topology>
    </subcellularLocation>
</comment>
<evidence type="ECO:0000256" key="6">
    <source>
        <dbReference type="ARBA" id="ARBA00023136"/>
    </source>
</evidence>
<evidence type="ECO:0000256" key="9">
    <source>
        <dbReference type="ARBA" id="ARBA00023315"/>
    </source>
</evidence>
<feature type="transmembrane region" description="Helical" evidence="12">
    <location>
        <begin position="76"/>
        <end position="100"/>
    </location>
</feature>